<reference evidence="1 2" key="1">
    <citation type="submission" date="2018-08" db="EMBL/GenBank/DDBJ databases">
        <title>Bacillus jemisoniae sp. nov., Bacillus chryseoplanitiae sp. nov., Bacillus resnikiae sp. nov., and Bacillus frankliniae sp. nov., isolated from Viking spacecraft and associated surfaces.</title>
        <authorList>
            <person name="Seuylemezian A."/>
            <person name="Vaishampayan P."/>
        </authorList>
    </citation>
    <scope>NUCLEOTIDE SEQUENCE [LARGE SCALE GENOMIC DNA]</scope>
    <source>
        <strain evidence="1 2">JJ-247</strain>
    </source>
</reference>
<name>A0A398B888_9BACI</name>
<dbReference type="AlphaFoldDB" id="A0A398B888"/>
<dbReference type="RefSeq" id="WP_119112547.1">
    <property type="nucleotide sequence ID" value="NZ_CBCSEO010000002.1"/>
</dbReference>
<evidence type="ECO:0008006" key="3">
    <source>
        <dbReference type="Google" id="ProtNLM"/>
    </source>
</evidence>
<evidence type="ECO:0000313" key="1">
    <source>
        <dbReference type="EMBL" id="RID85694.1"/>
    </source>
</evidence>
<accession>A0A398B888</accession>
<organism evidence="1 2">
    <name type="scientific">Mesobacillus zeae</name>
    <dbReference type="NCBI Taxonomy" id="1917180"/>
    <lineage>
        <taxon>Bacteria</taxon>
        <taxon>Bacillati</taxon>
        <taxon>Bacillota</taxon>
        <taxon>Bacilli</taxon>
        <taxon>Bacillales</taxon>
        <taxon>Bacillaceae</taxon>
        <taxon>Mesobacillus</taxon>
    </lineage>
</organism>
<keyword evidence="2" id="KW-1185">Reference proteome</keyword>
<dbReference type="EMBL" id="QWVT01000015">
    <property type="protein sequence ID" value="RID85694.1"/>
    <property type="molecule type" value="Genomic_DNA"/>
</dbReference>
<dbReference type="OrthoDB" id="191894at2"/>
<comment type="caution">
    <text evidence="1">The sequence shown here is derived from an EMBL/GenBank/DDBJ whole genome shotgun (WGS) entry which is preliminary data.</text>
</comment>
<evidence type="ECO:0000313" key="2">
    <source>
        <dbReference type="Proteomes" id="UP000265816"/>
    </source>
</evidence>
<protein>
    <recommendedName>
        <fullName evidence="3">Polyhydroxyalkanoate synthesis regulator</fullName>
    </recommendedName>
</protein>
<sequence length="133" mass="15202">MNELIKKGFFLGVGAALAGKEKLEENLIKLVEKGTMTNSEANSILREFLRKGEEKGENWNQEVKSFAREQLKSAGFVTKEELDSVKQDLSLLRQEIDVIRNQNLAKETSFQEQSSIGEEVFDDSYLDRIDDER</sequence>
<dbReference type="Proteomes" id="UP000265816">
    <property type="component" value="Unassembled WGS sequence"/>
</dbReference>
<gene>
    <name evidence="1" type="ORF">D1970_09090</name>
</gene>
<proteinExistence type="predicted"/>